<evidence type="ECO:0000313" key="2">
    <source>
        <dbReference type="Proteomes" id="UP000639973"/>
    </source>
</evidence>
<dbReference type="EMBL" id="BMOL01000002">
    <property type="protein sequence ID" value="GGL72550.1"/>
    <property type="molecule type" value="Genomic_DNA"/>
</dbReference>
<evidence type="ECO:0000313" key="1">
    <source>
        <dbReference type="EMBL" id="GGL72550.1"/>
    </source>
</evidence>
<proteinExistence type="predicted"/>
<gene>
    <name evidence="1" type="ORF">GCM10010840_08370</name>
</gene>
<comment type="caution">
    <text evidence="1">The sequence shown here is derived from an EMBL/GenBank/DDBJ whole genome shotgun (WGS) entry which is preliminary data.</text>
</comment>
<accession>A0ABQ2G2X4</accession>
<reference evidence="2" key="1">
    <citation type="journal article" date="2019" name="Int. J. Syst. Evol. Microbiol.">
        <title>The Global Catalogue of Microorganisms (GCM) 10K type strain sequencing project: providing services to taxonomists for standard genome sequencing and annotation.</title>
        <authorList>
            <consortium name="The Broad Institute Genomics Platform"/>
            <consortium name="The Broad Institute Genome Sequencing Center for Infectious Disease"/>
            <person name="Wu L."/>
            <person name="Ma J."/>
        </authorList>
    </citation>
    <scope>NUCLEOTIDE SEQUENCE [LARGE SCALE GENOMIC DNA]</scope>
    <source>
        <strain evidence="2">JCM 15442</strain>
    </source>
</reference>
<name>A0ABQ2G2X4_9DEIO</name>
<dbReference type="Proteomes" id="UP000639973">
    <property type="component" value="Unassembled WGS sequence"/>
</dbReference>
<sequence length="65" mass="6984">MDRLGTITNRLAGRRGVRGEWVRSLAPLFAAGMALAQSSPAATFDLGVGGVRRLWAVPYFRVPVA</sequence>
<keyword evidence="2" id="KW-1185">Reference proteome</keyword>
<protein>
    <submittedName>
        <fullName evidence="1">Uncharacterized protein</fullName>
    </submittedName>
</protein>
<organism evidence="1 2">
    <name type="scientific">Deinococcus aerolatus</name>
    <dbReference type="NCBI Taxonomy" id="522487"/>
    <lineage>
        <taxon>Bacteria</taxon>
        <taxon>Thermotogati</taxon>
        <taxon>Deinococcota</taxon>
        <taxon>Deinococci</taxon>
        <taxon>Deinococcales</taxon>
        <taxon>Deinococcaceae</taxon>
        <taxon>Deinococcus</taxon>
    </lineage>
</organism>